<dbReference type="HOGENOM" id="CLU_523896_0_0_1"/>
<evidence type="ECO:0000313" key="2">
    <source>
        <dbReference type="Proteomes" id="UP000016932"/>
    </source>
</evidence>
<dbReference type="GeneID" id="19333588"/>
<dbReference type="AlphaFoldDB" id="M2YUB9"/>
<accession>M2YUB9</accession>
<sequence length="520" mass="57802">MFYFGFTQAARMRAWEARAVGFSVKIRLADRVHFLASTAVSYHAVPGCDDYSRPRLRRNLRHRHMMLAACSEVVGLLIPWLGKMWWASLGTSLVHKLRRNHQLYSSKSQVLSGTRAWELRTPSPRAPHQHSPDTCSALLIRTSHNTSELGIDLYARMLDILAPPRSSHSQCHLPFRLRYMPHLGASQHTSLKHPIWDDSFSFKRVSLGGDECDGVYRIVRMLFVVCTPHRSDLGQAFSEHYPHPSPAFSQRTPKSKLTVMPACSDTSLHLAFFIYCRTNQPRLLYTNRGFVSSEWIFGLAHGGEYRCTSSQVPNESCHVETSDIILFLSSAAATTHKCRNGLAGGGLNRNEDGDRAGADSSRPAIHLPPSLAAAFDTCIFLTGGFLIRARRLPGTNIVCEDGEAHDTVDTLLHLQLEAISVCGLVAKRKQSGARTAALKKIVAYSCRSKRLVDESSSEVEKELVSSLSLSLSHGSCPTIDYSTVVKTKHLLVSPAFFSFSQEHESSQKLDYIRNVAAACH</sequence>
<name>M2YUB9_PSEFD</name>
<dbReference type="RefSeq" id="XP_007928539.1">
    <property type="nucleotide sequence ID" value="XM_007930348.1"/>
</dbReference>
<protein>
    <submittedName>
        <fullName evidence="1">Uncharacterized protein</fullName>
    </submittedName>
</protein>
<keyword evidence="2" id="KW-1185">Reference proteome</keyword>
<gene>
    <name evidence="1" type="ORF">MYCFIDRAFT_176605</name>
</gene>
<organism evidence="1 2">
    <name type="scientific">Pseudocercospora fijiensis (strain CIRAD86)</name>
    <name type="common">Black leaf streak disease fungus</name>
    <name type="synonym">Mycosphaerella fijiensis</name>
    <dbReference type="NCBI Taxonomy" id="383855"/>
    <lineage>
        <taxon>Eukaryota</taxon>
        <taxon>Fungi</taxon>
        <taxon>Dikarya</taxon>
        <taxon>Ascomycota</taxon>
        <taxon>Pezizomycotina</taxon>
        <taxon>Dothideomycetes</taxon>
        <taxon>Dothideomycetidae</taxon>
        <taxon>Mycosphaerellales</taxon>
        <taxon>Mycosphaerellaceae</taxon>
        <taxon>Pseudocercospora</taxon>
    </lineage>
</organism>
<dbReference type="EMBL" id="KB446560">
    <property type="protein sequence ID" value="EME81315.1"/>
    <property type="molecule type" value="Genomic_DNA"/>
</dbReference>
<dbReference type="VEuPathDB" id="FungiDB:MYCFIDRAFT_176605"/>
<evidence type="ECO:0000313" key="1">
    <source>
        <dbReference type="EMBL" id="EME81315.1"/>
    </source>
</evidence>
<proteinExistence type="predicted"/>
<dbReference type="KEGG" id="pfj:MYCFIDRAFT_176605"/>
<dbReference type="Proteomes" id="UP000016932">
    <property type="component" value="Unassembled WGS sequence"/>
</dbReference>
<reference evidence="1 2" key="1">
    <citation type="journal article" date="2012" name="PLoS Pathog.">
        <title>Diverse lifestyles and strategies of plant pathogenesis encoded in the genomes of eighteen Dothideomycetes fungi.</title>
        <authorList>
            <person name="Ohm R.A."/>
            <person name="Feau N."/>
            <person name="Henrissat B."/>
            <person name="Schoch C.L."/>
            <person name="Horwitz B.A."/>
            <person name="Barry K.W."/>
            <person name="Condon B.J."/>
            <person name="Copeland A.C."/>
            <person name="Dhillon B."/>
            <person name="Glaser F."/>
            <person name="Hesse C.N."/>
            <person name="Kosti I."/>
            <person name="LaButti K."/>
            <person name="Lindquist E.A."/>
            <person name="Lucas S."/>
            <person name="Salamov A.A."/>
            <person name="Bradshaw R.E."/>
            <person name="Ciuffetti L."/>
            <person name="Hamelin R.C."/>
            <person name="Kema G.H.J."/>
            <person name="Lawrence C."/>
            <person name="Scott J.A."/>
            <person name="Spatafora J.W."/>
            <person name="Turgeon B.G."/>
            <person name="de Wit P.J.G.M."/>
            <person name="Zhong S."/>
            <person name="Goodwin S.B."/>
            <person name="Grigoriev I.V."/>
        </authorList>
    </citation>
    <scope>NUCLEOTIDE SEQUENCE [LARGE SCALE GENOMIC DNA]</scope>
    <source>
        <strain evidence="1 2">CIRAD86</strain>
    </source>
</reference>